<dbReference type="GO" id="GO:0000049">
    <property type="term" value="F:tRNA binding"/>
    <property type="evidence" value="ECO:0007669"/>
    <property type="project" value="InterPro"/>
</dbReference>
<dbReference type="GO" id="GO:0004526">
    <property type="term" value="F:ribonuclease P activity"/>
    <property type="evidence" value="ECO:0007669"/>
    <property type="project" value="InterPro"/>
</dbReference>
<keyword evidence="4" id="KW-0378">Hydrolase</keyword>
<evidence type="ECO:0000256" key="5">
    <source>
        <dbReference type="ARBA" id="ARBA00022884"/>
    </source>
</evidence>
<evidence type="ECO:0000313" key="6">
    <source>
        <dbReference type="EMBL" id="PIR98942.1"/>
    </source>
</evidence>
<keyword evidence="1" id="KW-0819">tRNA processing</keyword>
<dbReference type="Proteomes" id="UP000230796">
    <property type="component" value="Unassembled WGS sequence"/>
</dbReference>
<keyword evidence="3" id="KW-0255">Endonuclease</keyword>
<keyword evidence="5" id="KW-0694">RNA-binding</keyword>
<proteinExistence type="predicted"/>
<evidence type="ECO:0000256" key="4">
    <source>
        <dbReference type="ARBA" id="ARBA00022801"/>
    </source>
</evidence>
<protein>
    <submittedName>
        <fullName evidence="6">Uncharacterized protein</fullName>
    </submittedName>
</protein>
<gene>
    <name evidence="6" type="ORF">COT87_02055</name>
</gene>
<dbReference type="GO" id="GO:0008033">
    <property type="term" value="P:tRNA processing"/>
    <property type="evidence" value="ECO:0007669"/>
    <property type="project" value="UniProtKB-KW"/>
</dbReference>
<evidence type="ECO:0000313" key="7">
    <source>
        <dbReference type="Proteomes" id="UP000230796"/>
    </source>
</evidence>
<dbReference type="Gene3D" id="3.30.230.10">
    <property type="match status" value="1"/>
</dbReference>
<dbReference type="SUPFAM" id="SSF54211">
    <property type="entry name" value="Ribosomal protein S5 domain 2-like"/>
    <property type="match status" value="1"/>
</dbReference>
<reference evidence="7" key="1">
    <citation type="submission" date="2017-09" db="EMBL/GenBank/DDBJ databases">
        <title>Depth-based differentiation of microbial function through sediment-hosted aquifers and enrichment of novel symbionts in the deep terrestrial subsurface.</title>
        <authorList>
            <person name="Probst A.J."/>
            <person name="Ladd B."/>
            <person name="Jarett J.K."/>
            <person name="Geller-Mcgrath D.E."/>
            <person name="Sieber C.M.K."/>
            <person name="Emerson J.B."/>
            <person name="Anantharaman K."/>
            <person name="Thomas B.C."/>
            <person name="Malmstrom R."/>
            <person name="Stieglmeier M."/>
            <person name="Klingl A."/>
            <person name="Woyke T."/>
            <person name="Ryan C.M."/>
            <person name="Banfield J.F."/>
        </authorList>
    </citation>
    <scope>NUCLEOTIDE SEQUENCE [LARGE SCALE GENOMIC DNA]</scope>
</reference>
<comment type="caution">
    <text evidence="6">The sequence shown here is derived from an EMBL/GenBank/DDBJ whole genome shotgun (WGS) entry which is preliminary data.</text>
</comment>
<accession>A0A2H0VIL8</accession>
<dbReference type="Pfam" id="PF00825">
    <property type="entry name" value="Ribonuclease_P"/>
    <property type="match status" value="1"/>
</dbReference>
<evidence type="ECO:0000256" key="1">
    <source>
        <dbReference type="ARBA" id="ARBA00022694"/>
    </source>
</evidence>
<dbReference type="InterPro" id="IPR014721">
    <property type="entry name" value="Ribsml_uS5_D2-typ_fold_subgr"/>
</dbReference>
<organism evidence="6 7">
    <name type="scientific">Candidatus Collierbacteria bacterium CG10_big_fil_rev_8_21_14_0_10_44_9</name>
    <dbReference type="NCBI Taxonomy" id="1974535"/>
    <lineage>
        <taxon>Bacteria</taxon>
        <taxon>Candidatus Collieribacteriota</taxon>
    </lineage>
</organism>
<dbReference type="EMBL" id="PFAF01000042">
    <property type="protein sequence ID" value="PIR98942.1"/>
    <property type="molecule type" value="Genomic_DNA"/>
</dbReference>
<evidence type="ECO:0000256" key="2">
    <source>
        <dbReference type="ARBA" id="ARBA00022722"/>
    </source>
</evidence>
<dbReference type="InterPro" id="IPR000100">
    <property type="entry name" value="RNase_P"/>
</dbReference>
<keyword evidence="2" id="KW-0540">Nuclease</keyword>
<name>A0A2H0VIL8_9BACT</name>
<dbReference type="AlphaFoldDB" id="A0A2H0VIL8"/>
<sequence>MISTFHKFPLRTEFVRFRTRAKQITTSHLRILFHSRSVNNITLLECDSRLSVIVPIKVSKRATTRNWLKRLTYDTLWPLIEDKNIDVVVLFKPLALLKGKQSQDIILSELQGLKFEN</sequence>
<dbReference type="InterPro" id="IPR020568">
    <property type="entry name" value="Ribosomal_Su5_D2-typ_SF"/>
</dbReference>
<evidence type="ECO:0000256" key="3">
    <source>
        <dbReference type="ARBA" id="ARBA00022759"/>
    </source>
</evidence>